<protein>
    <submittedName>
        <fullName evidence="3">Adventurous gliding motility protein GltC</fullName>
    </submittedName>
</protein>
<proteinExistence type="predicted"/>
<evidence type="ECO:0000313" key="4">
    <source>
        <dbReference type="Proteomes" id="UP001611383"/>
    </source>
</evidence>
<dbReference type="Gene3D" id="1.25.40.10">
    <property type="entry name" value="Tetratricopeptide repeat domain"/>
    <property type="match status" value="1"/>
</dbReference>
<keyword evidence="2" id="KW-0732">Signal</keyword>
<dbReference type="NCBIfam" id="NF033756">
    <property type="entry name" value="gliding_GltC"/>
    <property type="match status" value="1"/>
</dbReference>
<dbReference type="SUPFAM" id="SSF48452">
    <property type="entry name" value="TPR-like"/>
    <property type="match status" value="2"/>
</dbReference>
<feature type="region of interest" description="Disordered" evidence="1">
    <location>
        <begin position="21"/>
        <end position="125"/>
    </location>
</feature>
<evidence type="ECO:0000256" key="1">
    <source>
        <dbReference type="SAM" id="MobiDB-lite"/>
    </source>
</evidence>
<dbReference type="InterPro" id="IPR011990">
    <property type="entry name" value="TPR-like_helical_dom_sf"/>
</dbReference>
<feature type="signal peptide" evidence="2">
    <location>
        <begin position="1"/>
        <end position="25"/>
    </location>
</feature>
<evidence type="ECO:0000313" key="3">
    <source>
        <dbReference type="EMBL" id="WNG45753.1"/>
    </source>
</evidence>
<dbReference type="RefSeq" id="WP_395821211.1">
    <property type="nucleotide sequence ID" value="NZ_CP043494.1"/>
</dbReference>
<dbReference type="EMBL" id="CP043494">
    <property type="protein sequence ID" value="WNG45753.1"/>
    <property type="molecule type" value="Genomic_DNA"/>
</dbReference>
<gene>
    <name evidence="3" type="primary">gltC</name>
    <name evidence="3" type="ORF">F0U60_17785</name>
</gene>
<accession>A0ABY9WQ45</accession>
<dbReference type="Proteomes" id="UP001611383">
    <property type="component" value="Chromosome"/>
</dbReference>
<feature type="chain" id="PRO_5046448685" evidence="2">
    <location>
        <begin position="26"/>
        <end position="672"/>
    </location>
</feature>
<reference evidence="3 4" key="1">
    <citation type="submission" date="2019-08" db="EMBL/GenBank/DDBJ databases">
        <title>Archangium and Cystobacter genomes.</title>
        <authorList>
            <person name="Chen I.-C.K."/>
            <person name="Wielgoss S."/>
        </authorList>
    </citation>
    <scope>NUCLEOTIDE SEQUENCE [LARGE SCALE GENOMIC DNA]</scope>
    <source>
        <strain evidence="3 4">Cbm 6</strain>
    </source>
</reference>
<keyword evidence="4" id="KW-1185">Reference proteome</keyword>
<name>A0ABY9WQ45_9BACT</name>
<feature type="compositionally biased region" description="Low complexity" evidence="1">
    <location>
        <begin position="69"/>
        <end position="110"/>
    </location>
</feature>
<feature type="compositionally biased region" description="Basic residues" evidence="1">
    <location>
        <begin position="37"/>
        <end position="53"/>
    </location>
</feature>
<evidence type="ECO:0000256" key="2">
    <source>
        <dbReference type="SAM" id="SignalP"/>
    </source>
</evidence>
<sequence length="672" mass="75492">MKRLLRPLCLATLGLSLAWATPSPAQSFEGLDISQPNKKKKKKPTRKPSRGKKPAAAAAAEDASDSDASEASAAGDTSTPAAAPAATGTAEGTAASTPPPAAAETPAAAPSMGLDLTSDVPPPAAPTMSFDAVDVSGKSGDRQRLDVAISLFKNEEYEKAAMSSFEMLQDAKLAGLHLEARYVMAKALYRMGLYHSSLGEFSKILAVGPETKFFRTSLEWLFFISRKTKNETVILDEIARYANQEFPERFRSEFHYLLARYHFVRGKALDQVGRAEDADKSFNEVKRLALLIPKTDVFYPRAKFLEGLSFFRFGNRAKSAAEKRTDINTVGAIEAMKEVIRVTRSNAGLDAEQISANQKLRELAFMQLARTHYGMQQNRYALFYFNKVERGTSQWLESMFEASWANYRVGQYEQALGNLITLSSPFFREEYFPEAMILKAVIYYENCRYRESSLILQDFERTYLPVHDQLELITKKQMEASEYYGVLSDVQKKNKDGLEKSETDVILERILRLALTDQDLKKTNESILELEGEMDAFGEKGDTFRYSELSKQLLEGLKVQRTSLIEKAGIMAKGKLETELVALKQLLANGLRIKFETVSKEKEFLEEQLKAGGQVSIVKKYRYSVAVADDQLYWPYEGEYWRDELGTYQYTLTKGCIQRDSANRTIQASESN</sequence>
<organism evidence="3 4">
    <name type="scientific">Archangium minus</name>
    <dbReference type="NCBI Taxonomy" id="83450"/>
    <lineage>
        <taxon>Bacteria</taxon>
        <taxon>Pseudomonadati</taxon>
        <taxon>Myxococcota</taxon>
        <taxon>Myxococcia</taxon>
        <taxon>Myxococcales</taxon>
        <taxon>Cystobacterineae</taxon>
        <taxon>Archangiaceae</taxon>
        <taxon>Archangium</taxon>
    </lineage>
</organism>